<gene>
    <name evidence="10" type="ORF">WMO14_06845</name>
</gene>
<dbReference type="SMART" id="SM00388">
    <property type="entry name" value="HisKA"/>
    <property type="match status" value="1"/>
</dbReference>
<evidence type="ECO:0000256" key="6">
    <source>
        <dbReference type="ARBA" id="ARBA00022777"/>
    </source>
</evidence>
<feature type="domain" description="Histidine kinase" evidence="9">
    <location>
        <begin position="233"/>
        <end position="453"/>
    </location>
</feature>
<dbReference type="InterPro" id="IPR050351">
    <property type="entry name" value="BphY/WalK/GraS-like"/>
</dbReference>
<dbReference type="EC" id="2.7.13.3" evidence="3"/>
<dbReference type="SMART" id="SM00387">
    <property type="entry name" value="HATPase_c"/>
    <property type="match status" value="1"/>
</dbReference>
<dbReference type="PANTHER" id="PTHR45453">
    <property type="entry name" value="PHOSPHATE REGULON SENSOR PROTEIN PHOR"/>
    <property type="match status" value="1"/>
</dbReference>
<dbReference type="SUPFAM" id="SSF47384">
    <property type="entry name" value="Homodimeric domain of signal transducing histidine kinase"/>
    <property type="match status" value="1"/>
</dbReference>
<dbReference type="Gene3D" id="3.30.565.10">
    <property type="entry name" value="Histidine kinase-like ATPase, C-terminal domain"/>
    <property type="match status" value="1"/>
</dbReference>
<dbReference type="GO" id="GO:0005524">
    <property type="term" value="F:ATP binding"/>
    <property type="evidence" value="ECO:0007669"/>
    <property type="project" value="UniProtKB-KW"/>
</dbReference>
<evidence type="ECO:0000259" key="9">
    <source>
        <dbReference type="PROSITE" id="PS50109"/>
    </source>
</evidence>
<dbReference type="SUPFAM" id="SSF55874">
    <property type="entry name" value="ATPase domain of HSP90 chaperone/DNA topoisomerase II/histidine kinase"/>
    <property type="match status" value="1"/>
</dbReference>
<sequence length="455" mass="51090">MKKRINLLYMIMALVTIVASVSIACTVFYNVLKHEVLEDMHNYIDVFIGADAWGMVTDPDNIVEQKVIDNYDGNLRITFINSQGYAVVDTLVDIDKMENHNERPEVVAARRNGYGCDIRRSVTLNKNSYYYAVALDNGYVLRVSREVSSMTSIMTSMLPVIIVLCVILFIICMISSHFLTKSIVEPIEYLANNMDASESVKVYKELVPFVTTIKRQHEDIMRNANMRQEFTANVSHELKTPLTSISGYSELIESGMAAGDDAKRFAGEIHKSSQRLLSLINDIIRISELDAISTEEIFETVNLYETARSTVQMLEISAQKHSIIIDVTGSDVNITADKQMLEELIYNLCDNAIRYNNPGGKVKVSVYTRQNNGVTENVLEVADNGIGIPKEHQDRIFERFYRVDKSRSKSTGGTGLGLAIVKHIVAKHHNAHIELESELGKGTTIRVVFADNMTV</sequence>
<feature type="transmembrane region" description="Helical" evidence="8">
    <location>
        <begin position="7"/>
        <end position="32"/>
    </location>
</feature>
<keyword evidence="10" id="KW-0067">ATP-binding</keyword>
<evidence type="ECO:0000256" key="5">
    <source>
        <dbReference type="ARBA" id="ARBA00022679"/>
    </source>
</evidence>
<organism evidence="10 11">
    <name type="scientific">[Lactobacillus] rogosae</name>
    <dbReference type="NCBI Taxonomy" id="706562"/>
    <lineage>
        <taxon>Bacteria</taxon>
        <taxon>Bacillati</taxon>
        <taxon>Bacillota</taxon>
        <taxon>Clostridia</taxon>
        <taxon>Lachnospirales</taxon>
        <taxon>Lachnospiraceae</taxon>
        <taxon>Lachnospira</taxon>
    </lineage>
</organism>
<dbReference type="Proteomes" id="UP001442364">
    <property type="component" value="Unassembled WGS sequence"/>
</dbReference>
<keyword evidence="11" id="KW-1185">Reference proteome</keyword>
<accession>A0ABV1BXJ6</accession>
<dbReference type="EMBL" id="JBBMER010000004">
    <property type="protein sequence ID" value="MEQ2379594.1"/>
    <property type="molecule type" value="Genomic_DNA"/>
</dbReference>
<comment type="caution">
    <text evidence="10">The sequence shown here is derived from an EMBL/GenBank/DDBJ whole genome shotgun (WGS) entry which is preliminary data.</text>
</comment>
<evidence type="ECO:0000256" key="1">
    <source>
        <dbReference type="ARBA" id="ARBA00000085"/>
    </source>
</evidence>
<comment type="catalytic activity">
    <reaction evidence="1">
        <text>ATP + protein L-histidine = ADP + protein N-phospho-L-histidine.</text>
        <dbReference type="EC" id="2.7.13.3"/>
    </reaction>
</comment>
<name>A0ABV1BXJ6_9FIRM</name>
<evidence type="ECO:0000256" key="8">
    <source>
        <dbReference type="SAM" id="Phobius"/>
    </source>
</evidence>
<dbReference type="Pfam" id="PF00512">
    <property type="entry name" value="HisKA"/>
    <property type="match status" value="1"/>
</dbReference>
<dbReference type="PROSITE" id="PS51257">
    <property type="entry name" value="PROKAR_LIPOPROTEIN"/>
    <property type="match status" value="1"/>
</dbReference>
<evidence type="ECO:0000313" key="11">
    <source>
        <dbReference type="Proteomes" id="UP001442364"/>
    </source>
</evidence>
<keyword evidence="6" id="KW-0418">Kinase</keyword>
<dbReference type="Gene3D" id="1.10.287.130">
    <property type="match status" value="1"/>
</dbReference>
<comment type="subcellular location">
    <subcellularLocation>
        <location evidence="2">Membrane</location>
    </subcellularLocation>
</comment>
<dbReference type="PRINTS" id="PR00344">
    <property type="entry name" value="BCTRLSENSOR"/>
</dbReference>
<keyword evidence="8" id="KW-0812">Transmembrane</keyword>
<dbReference type="RefSeq" id="WP_022501542.1">
    <property type="nucleotide sequence ID" value="NZ_DAWCMB010000118.1"/>
</dbReference>
<dbReference type="InterPro" id="IPR036890">
    <property type="entry name" value="HATPase_C_sf"/>
</dbReference>
<keyword evidence="7" id="KW-0902">Two-component regulatory system</keyword>
<dbReference type="InterPro" id="IPR003594">
    <property type="entry name" value="HATPase_dom"/>
</dbReference>
<protein>
    <recommendedName>
        <fullName evidence="3">histidine kinase</fullName>
        <ecNumber evidence="3">2.7.13.3</ecNumber>
    </recommendedName>
</protein>
<keyword evidence="8" id="KW-0472">Membrane</keyword>
<keyword evidence="4" id="KW-0597">Phosphoprotein</keyword>
<dbReference type="PROSITE" id="PS50109">
    <property type="entry name" value="HIS_KIN"/>
    <property type="match status" value="1"/>
</dbReference>
<dbReference type="InterPro" id="IPR005467">
    <property type="entry name" value="His_kinase_dom"/>
</dbReference>
<evidence type="ECO:0000256" key="7">
    <source>
        <dbReference type="ARBA" id="ARBA00023012"/>
    </source>
</evidence>
<evidence type="ECO:0000313" key="10">
    <source>
        <dbReference type="EMBL" id="MEQ2379594.1"/>
    </source>
</evidence>
<dbReference type="CDD" id="cd00082">
    <property type="entry name" value="HisKA"/>
    <property type="match status" value="1"/>
</dbReference>
<dbReference type="InterPro" id="IPR003661">
    <property type="entry name" value="HisK_dim/P_dom"/>
</dbReference>
<evidence type="ECO:0000256" key="3">
    <source>
        <dbReference type="ARBA" id="ARBA00012438"/>
    </source>
</evidence>
<keyword evidence="5" id="KW-0808">Transferase</keyword>
<evidence type="ECO:0000256" key="4">
    <source>
        <dbReference type="ARBA" id="ARBA00022553"/>
    </source>
</evidence>
<dbReference type="Pfam" id="PF02518">
    <property type="entry name" value="HATPase_c"/>
    <property type="match status" value="1"/>
</dbReference>
<dbReference type="CDD" id="cd00075">
    <property type="entry name" value="HATPase"/>
    <property type="match status" value="1"/>
</dbReference>
<keyword evidence="10" id="KW-0547">Nucleotide-binding</keyword>
<dbReference type="PANTHER" id="PTHR45453:SF1">
    <property type="entry name" value="PHOSPHATE REGULON SENSOR PROTEIN PHOR"/>
    <property type="match status" value="1"/>
</dbReference>
<keyword evidence="8" id="KW-1133">Transmembrane helix</keyword>
<evidence type="ECO:0000256" key="2">
    <source>
        <dbReference type="ARBA" id="ARBA00004370"/>
    </source>
</evidence>
<reference evidence="10 11" key="1">
    <citation type="submission" date="2024-03" db="EMBL/GenBank/DDBJ databases">
        <title>Human intestinal bacterial collection.</title>
        <authorList>
            <person name="Pauvert C."/>
            <person name="Hitch T.C.A."/>
            <person name="Clavel T."/>
        </authorList>
    </citation>
    <scope>NUCLEOTIDE SEQUENCE [LARGE SCALE GENOMIC DNA]</scope>
    <source>
        <strain evidence="10 11">CLA-AA-H255</strain>
    </source>
</reference>
<feature type="transmembrane region" description="Helical" evidence="8">
    <location>
        <begin position="153"/>
        <end position="174"/>
    </location>
</feature>
<proteinExistence type="predicted"/>
<dbReference type="InterPro" id="IPR036097">
    <property type="entry name" value="HisK_dim/P_sf"/>
</dbReference>
<dbReference type="InterPro" id="IPR004358">
    <property type="entry name" value="Sig_transdc_His_kin-like_C"/>
</dbReference>